<evidence type="ECO:0000313" key="3">
    <source>
        <dbReference type="Proteomes" id="UP000008144"/>
    </source>
</evidence>
<sequence>MYQPVARLNTAPAYTTRNQQAATTEHIPILNNEQQRLSRSTESLAKEGTHKDIEKLPNGDSHSKTQSSKTDNKNDIISSSVTFPDVTTGSQFFHNRRMKQPPGPAPRTALATYRRAHLELGRLKVGDVYGLDDLIGNNDDVTRIALLSRGADVIRIKRSFFLRHAPASLLIQLNAMNHDFPTVTEARAALEATETWQMYKSALMELVATSNRTQRETFRSQSTSSILPCSFINGGLRSRCVTSQRTQRGIPSRDNKTNRSNNTALREIPAFSGRKNTRSAYSAPITRSDQITLTRRGRFPKLSTFQTEFVSK</sequence>
<keyword evidence="3" id="KW-1185">Reference proteome</keyword>
<feature type="region of interest" description="Disordered" evidence="1">
    <location>
        <begin position="243"/>
        <end position="283"/>
    </location>
</feature>
<feature type="compositionally biased region" description="Basic and acidic residues" evidence="1">
    <location>
        <begin position="44"/>
        <end position="63"/>
    </location>
</feature>
<reference evidence="3" key="1">
    <citation type="journal article" date="2002" name="Science">
        <title>The draft genome of Ciona intestinalis: insights into chordate and vertebrate origins.</title>
        <authorList>
            <person name="Dehal P."/>
            <person name="Satou Y."/>
            <person name="Campbell R.K."/>
            <person name="Chapman J."/>
            <person name="Degnan B."/>
            <person name="De Tomaso A."/>
            <person name="Davidson B."/>
            <person name="Di Gregorio A."/>
            <person name="Gelpke M."/>
            <person name="Goodstein D.M."/>
            <person name="Harafuji N."/>
            <person name="Hastings K.E."/>
            <person name="Ho I."/>
            <person name="Hotta K."/>
            <person name="Huang W."/>
            <person name="Kawashima T."/>
            <person name="Lemaire P."/>
            <person name="Martinez D."/>
            <person name="Meinertzhagen I.A."/>
            <person name="Necula S."/>
            <person name="Nonaka M."/>
            <person name="Putnam N."/>
            <person name="Rash S."/>
            <person name="Saiga H."/>
            <person name="Satake M."/>
            <person name="Terry A."/>
            <person name="Yamada L."/>
            <person name="Wang H.G."/>
            <person name="Awazu S."/>
            <person name="Azumi K."/>
            <person name="Boore J."/>
            <person name="Branno M."/>
            <person name="Chin-Bow S."/>
            <person name="DeSantis R."/>
            <person name="Doyle S."/>
            <person name="Francino P."/>
            <person name="Keys D.N."/>
            <person name="Haga S."/>
            <person name="Hayashi H."/>
            <person name="Hino K."/>
            <person name="Imai K.S."/>
            <person name="Inaba K."/>
            <person name="Kano S."/>
            <person name="Kobayashi K."/>
            <person name="Kobayashi M."/>
            <person name="Lee B.I."/>
            <person name="Makabe K.W."/>
            <person name="Manohar C."/>
            <person name="Matassi G."/>
            <person name="Medina M."/>
            <person name="Mochizuki Y."/>
            <person name="Mount S."/>
            <person name="Morishita T."/>
            <person name="Miura S."/>
            <person name="Nakayama A."/>
            <person name="Nishizaka S."/>
            <person name="Nomoto H."/>
            <person name="Ohta F."/>
            <person name="Oishi K."/>
            <person name="Rigoutsos I."/>
            <person name="Sano M."/>
            <person name="Sasaki A."/>
            <person name="Sasakura Y."/>
            <person name="Shoguchi E."/>
            <person name="Shin-i T."/>
            <person name="Spagnuolo A."/>
            <person name="Stainier D."/>
            <person name="Suzuki M.M."/>
            <person name="Tassy O."/>
            <person name="Takatori N."/>
            <person name="Tokuoka M."/>
            <person name="Yagi K."/>
            <person name="Yoshizaki F."/>
            <person name="Wada S."/>
            <person name="Zhang C."/>
            <person name="Hyatt P.D."/>
            <person name="Larimer F."/>
            <person name="Detter C."/>
            <person name="Doggett N."/>
            <person name="Glavina T."/>
            <person name="Hawkins T."/>
            <person name="Richardson P."/>
            <person name="Lucas S."/>
            <person name="Kohara Y."/>
            <person name="Levine M."/>
            <person name="Satoh N."/>
            <person name="Rokhsar D.S."/>
        </authorList>
    </citation>
    <scope>NUCLEOTIDE SEQUENCE [LARGE SCALE GENOMIC DNA]</scope>
</reference>
<dbReference type="AlphaFoldDB" id="F7AQT2"/>
<dbReference type="STRING" id="7719.ENSCINP00000010142"/>
<organism evidence="2 3">
    <name type="scientific">Ciona intestinalis</name>
    <name type="common">Transparent sea squirt</name>
    <name type="synonym">Ascidia intestinalis</name>
    <dbReference type="NCBI Taxonomy" id="7719"/>
    <lineage>
        <taxon>Eukaryota</taxon>
        <taxon>Metazoa</taxon>
        <taxon>Chordata</taxon>
        <taxon>Tunicata</taxon>
        <taxon>Ascidiacea</taxon>
        <taxon>Phlebobranchia</taxon>
        <taxon>Cionidae</taxon>
        <taxon>Ciona</taxon>
    </lineage>
</organism>
<feature type="compositionally biased region" description="Polar residues" evidence="1">
    <location>
        <begin position="12"/>
        <end position="23"/>
    </location>
</feature>
<reference evidence="2" key="3">
    <citation type="submission" date="2025-09" db="UniProtKB">
        <authorList>
            <consortium name="Ensembl"/>
        </authorList>
    </citation>
    <scope>IDENTIFICATION</scope>
</reference>
<evidence type="ECO:0000313" key="2">
    <source>
        <dbReference type="Ensembl" id="ENSCINP00000010142.3"/>
    </source>
</evidence>
<proteinExistence type="predicted"/>
<protein>
    <submittedName>
        <fullName evidence="2">Uncharacterized protein</fullName>
    </submittedName>
</protein>
<dbReference type="Proteomes" id="UP000008144">
    <property type="component" value="Unassembled WGS sequence"/>
</dbReference>
<reference evidence="2" key="2">
    <citation type="submission" date="2025-08" db="UniProtKB">
        <authorList>
            <consortium name="Ensembl"/>
        </authorList>
    </citation>
    <scope>IDENTIFICATION</scope>
</reference>
<feature type="compositionally biased region" description="Polar residues" evidence="1">
    <location>
        <begin position="31"/>
        <end position="43"/>
    </location>
</feature>
<dbReference type="GeneTree" id="ENSGT00390000003964"/>
<feature type="region of interest" description="Disordered" evidence="1">
    <location>
        <begin position="1"/>
        <end position="77"/>
    </location>
</feature>
<dbReference type="HOGENOM" id="CLU_891249_0_0_1"/>
<dbReference type="InParanoid" id="F7AQT2"/>
<dbReference type="Ensembl" id="ENSCINT00000010142.3">
    <property type="protein sequence ID" value="ENSCINP00000010142.3"/>
    <property type="gene ID" value="ENSCING00000004921.3"/>
</dbReference>
<feature type="compositionally biased region" description="Polar residues" evidence="1">
    <location>
        <begin position="64"/>
        <end position="77"/>
    </location>
</feature>
<evidence type="ECO:0000256" key="1">
    <source>
        <dbReference type="SAM" id="MobiDB-lite"/>
    </source>
</evidence>
<accession>F7AQT2</accession>
<name>F7AQT2_CIOIN</name>